<feature type="transmembrane region" description="Helical" evidence="8">
    <location>
        <begin position="370"/>
        <end position="390"/>
    </location>
</feature>
<keyword evidence="3" id="KW-0813">Transport</keyword>
<dbReference type="Pfam" id="PF07690">
    <property type="entry name" value="MFS_1"/>
    <property type="match status" value="1"/>
</dbReference>
<dbReference type="PANTHER" id="PTHR23514:SF3">
    <property type="entry name" value="BYPASS OF STOP CODON PROTEIN 6"/>
    <property type="match status" value="1"/>
</dbReference>
<evidence type="ECO:0000256" key="1">
    <source>
        <dbReference type="ARBA" id="ARBA00004127"/>
    </source>
</evidence>
<evidence type="ECO:0000256" key="3">
    <source>
        <dbReference type="ARBA" id="ARBA00022448"/>
    </source>
</evidence>
<feature type="transmembrane region" description="Helical" evidence="8">
    <location>
        <begin position="143"/>
        <end position="164"/>
    </location>
</feature>
<feature type="transmembrane region" description="Helical" evidence="8">
    <location>
        <begin position="280"/>
        <end position="301"/>
    </location>
</feature>
<feature type="transmembrane region" description="Helical" evidence="8">
    <location>
        <begin position="50"/>
        <end position="72"/>
    </location>
</feature>
<dbReference type="AlphaFoldDB" id="A0A196S8U3"/>
<gene>
    <name evidence="10" type="ORF">AV274_5501</name>
</gene>
<comment type="similarity">
    <text evidence="2">Belongs to the major facilitator superfamily.</text>
</comment>
<dbReference type="STRING" id="478820.A0A196S8U3"/>
<feature type="domain" description="Major facilitator superfamily (MFS) profile" evidence="9">
    <location>
        <begin position="9"/>
        <end position="399"/>
    </location>
</feature>
<dbReference type="InterPro" id="IPR051788">
    <property type="entry name" value="MFS_Transporter"/>
</dbReference>
<evidence type="ECO:0000256" key="4">
    <source>
        <dbReference type="ARBA" id="ARBA00022692"/>
    </source>
</evidence>
<evidence type="ECO:0000256" key="8">
    <source>
        <dbReference type="SAM" id="Phobius"/>
    </source>
</evidence>
<feature type="transmembrane region" description="Helical" evidence="8">
    <location>
        <begin position="79"/>
        <end position="97"/>
    </location>
</feature>
<dbReference type="SUPFAM" id="SSF103473">
    <property type="entry name" value="MFS general substrate transporter"/>
    <property type="match status" value="1"/>
</dbReference>
<feature type="transmembrane region" description="Helical" evidence="8">
    <location>
        <begin position="255"/>
        <end position="273"/>
    </location>
</feature>
<dbReference type="InterPro" id="IPR036259">
    <property type="entry name" value="MFS_trans_sf"/>
</dbReference>
<keyword evidence="4 8" id="KW-0812">Transmembrane</keyword>
<evidence type="ECO:0000313" key="11">
    <source>
        <dbReference type="Proteomes" id="UP000078348"/>
    </source>
</evidence>
<feature type="compositionally biased region" description="Basic and acidic residues" evidence="7">
    <location>
        <begin position="401"/>
        <end position="422"/>
    </location>
</feature>
<feature type="transmembrane region" description="Helical" evidence="8">
    <location>
        <begin position="213"/>
        <end position="230"/>
    </location>
</feature>
<comment type="caution">
    <text evidence="10">The sequence shown here is derived from an EMBL/GenBank/DDBJ whole genome shotgun (WGS) entry which is preliminary data.</text>
</comment>
<keyword evidence="11" id="KW-1185">Reference proteome</keyword>
<dbReference type="PROSITE" id="PS50850">
    <property type="entry name" value="MFS"/>
    <property type="match status" value="1"/>
</dbReference>
<organism evidence="10 11">
    <name type="scientific">Blastocystis sp. subtype 1 (strain ATCC 50177 / NandII)</name>
    <dbReference type="NCBI Taxonomy" id="478820"/>
    <lineage>
        <taxon>Eukaryota</taxon>
        <taxon>Sar</taxon>
        <taxon>Stramenopiles</taxon>
        <taxon>Bigyra</taxon>
        <taxon>Opalozoa</taxon>
        <taxon>Opalinata</taxon>
        <taxon>Blastocystidae</taxon>
        <taxon>Blastocystis</taxon>
    </lineage>
</organism>
<comment type="subcellular location">
    <subcellularLocation>
        <location evidence="1">Endomembrane system</location>
        <topology evidence="1">Multi-pass membrane protein</topology>
    </subcellularLocation>
</comment>
<accession>A0A196S8U3</accession>
<evidence type="ECO:0000256" key="6">
    <source>
        <dbReference type="ARBA" id="ARBA00023136"/>
    </source>
</evidence>
<dbReference type="Proteomes" id="UP000078348">
    <property type="component" value="Unassembled WGS sequence"/>
</dbReference>
<evidence type="ECO:0000256" key="2">
    <source>
        <dbReference type="ARBA" id="ARBA00008335"/>
    </source>
</evidence>
<reference evidence="10 11" key="1">
    <citation type="submission" date="2016-05" db="EMBL/GenBank/DDBJ databases">
        <title>Nuclear genome of Blastocystis sp. subtype 1 NandII.</title>
        <authorList>
            <person name="Gentekaki E."/>
            <person name="Curtis B."/>
            <person name="Stairs C."/>
            <person name="Eme L."/>
            <person name="Herman E."/>
            <person name="Klimes V."/>
            <person name="Arias M.C."/>
            <person name="Elias M."/>
            <person name="Hilliou F."/>
            <person name="Klute M."/>
            <person name="Malik S.-B."/>
            <person name="Pightling A."/>
            <person name="Rachubinski R."/>
            <person name="Salas D."/>
            <person name="Schlacht A."/>
            <person name="Suga H."/>
            <person name="Archibald J."/>
            <person name="Ball S.G."/>
            <person name="Clark G."/>
            <person name="Dacks J."/>
            <person name="Van Der Giezen M."/>
            <person name="Tsaousis A."/>
            <person name="Roger A."/>
        </authorList>
    </citation>
    <scope>NUCLEOTIDE SEQUENCE [LARGE SCALE GENOMIC DNA]</scope>
    <source>
        <strain evidence="11">ATCC 50177 / NandII</strain>
    </source>
</reference>
<feature type="transmembrane region" description="Helical" evidence="8">
    <location>
        <begin position="103"/>
        <end position="122"/>
    </location>
</feature>
<dbReference type="EMBL" id="LXWW01000511">
    <property type="protein sequence ID" value="OAO12776.1"/>
    <property type="molecule type" value="Genomic_DNA"/>
</dbReference>
<dbReference type="GO" id="GO:0012505">
    <property type="term" value="C:endomembrane system"/>
    <property type="evidence" value="ECO:0007669"/>
    <property type="project" value="UniProtKB-SubCell"/>
</dbReference>
<feature type="transmembrane region" description="Helical" evidence="8">
    <location>
        <begin position="337"/>
        <end position="358"/>
    </location>
</feature>
<dbReference type="GO" id="GO:0016020">
    <property type="term" value="C:membrane"/>
    <property type="evidence" value="ECO:0007669"/>
    <property type="project" value="TreeGrafter"/>
</dbReference>
<dbReference type="InterPro" id="IPR011701">
    <property type="entry name" value="MFS"/>
</dbReference>
<evidence type="ECO:0000259" key="9">
    <source>
        <dbReference type="PROSITE" id="PS50850"/>
    </source>
</evidence>
<feature type="transmembrane region" description="Helical" evidence="8">
    <location>
        <begin position="170"/>
        <end position="192"/>
    </location>
</feature>
<feature type="region of interest" description="Disordered" evidence="7">
    <location>
        <begin position="401"/>
        <end position="452"/>
    </location>
</feature>
<dbReference type="OrthoDB" id="413079at2759"/>
<dbReference type="InterPro" id="IPR020846">
    <property type="entry name" value="MFS_dom"/>
</dbReference>
<dbReference type="GO" id="GO:0022857">
    <property type="term" value="F:transmembrane transporter activity"/>
    <property type="evidence" value="ECO:0007669"/>
    <property type="project" value="InterPro"/>
</dbReference>
<feature type="transmembrane region" description="Helical" evidence="8">
    <location>
        <begin position="307"/>
        <end position="330"/>
    </location>
</feature>
<keyword evidence="5 8" id="KW-1133">Transmembrane helix</keyword>
<evidence type="ECO:0000256" key="5">
    <source>
        <dbReference type="ARBA" id="ARBA00022989"/>
    </source>
</evidence>
<dbReference type="PANTHER" id="PTHR23514">
    <property type="entry name" value="BYPASS OF STOP CODON PROTEIN 6"/>
    <property type="match status" value="1"/>
</dbReference>
<proteinExistence type="inferred from homology"/>
<sequence>MAASTLSKTRYRLTVTNLMMSFVVKGMMENHRSITFPLIRDYFGISYDQYGLFTSLLTVFYMVALLICTLMSTYINYKMVIIVSYCCMILGSGGVIFAKSFGFAVFSIMIIWLGHGFFDVGANASSTLIFTKNTGVMMSLMHFYYGIGALAGPNIASWSVKLLHNNFYSAYQVFLVICVVCLIACILLPFDLPEGSPFETKNNAESLTIKKTLKTPLIYIASLAIGPLLLTEQSGSAWAPLYLVDVLGYSIEKDIPVFTSAMYVIFTVGRLIFGPFIEKLGYYTSMFISIVGCFVFLLVGFCVGRLGIYFFAVTGFFYSSFWPIFVCIVMRLFKKDSAVATSMILVIEATIMIPVNYILGLINEHVGVQWAYRGSMFLCFFSFCVMLYIWRIQKKIDRKSAETKETEIEMTTPEEKATEGEAKSAPPSNEEPKKEVVVPMEPTPSDANAVKL</sequence>
<name>A0A196S8U3_BLAHN</name>
<dbReference type="Gene3D" id="1.20.1250.20">
    <property type="entry name" value="MFS general substrate transporter like domains"/>
    <property type="match status" value="2"/>
</dbReference>
<evidence type="ECO:0000256" key="7">
    <source>
        <dbReference type="SAM" id="MobiDB-lite"/>
    </source>
</evidence>
<keyword evidence="6 8" id="KW-0472">Membrane</keyword>
<evidence type="ECO:0000313" key="10">
    <source>
        <dbReference type="EMBL" id="OAO12776.1"/>
    </source>
</evidence>
<protein>
    <submittedName>
        <fullName evidence="10">MFS transporter, sugar efflux</fullName>
    </submittedName>
</protein>